<evidence type="ECO:0000256" key="4">
    <source>
        <dbReference type="ARBA" id="ARBA00022452"/>
    </source>
</evidence>
<comment type="subcellular location">
    <subcellularLocation>
        <location evidence="1">Cell outer membrane</location>
    </subcellularLocation>
</comment>
<feature type="signal peptide" evidence="8">
    <location>
        <begin position="1"/>
        <end position="30"/>
    </location>
</feature>
<evidence type="ECO:0000256" key="7">
    <source>
        <dbReference type="ARBA" id="ARBA00023237"/>
    </source>
</evidence>
<keyword evidence="5" id="KW-0812">Transmembrane</keyword>
<gene>
    <name evidence="9" type="ORF">BAR1_13815</name>
</gene>
<dbReference type="NCBIfam" id="TIGR01844">
    <property type="entry name" value="type_I_sec_TolC"/>
    <property type="match status" value="1"/>
</dbReference>
<keyword evidence="4" id="KW-1134">Transmembrane beta strand</keyword>
<accession>A0A347UJ81</accession>
<protein>
    <submittedName>
        <fullName evidence="9">Transporter</fullName>
    </submittedName>
</protein>
<proteinExistence type="inferred from homology"/>
<keyword evidence="7" id="KW-0998">Cell outer membrane</keyword>
<keyword evidence="8" id="KW-0732">Signal</keyword>
<dbReference type="GO" id="GO:0015562">
    <property type="term" value="F:efflux transmembrane transporter activity"/>
    <property type="evidence" value="ECO:0007669"/>
    <property type="project" value="InterPro"/>
</dbReference>
<dbReference type="PANTHER" id="PTHR30026:SF22">
    <property type="entry name" value="OUTER MEMBRANE EFFLUX PROTEIN"/>
    <property type="match status" value="1"/>
</dbReference>
<evidence type="ECO:0000256" key="8">
    <source>
        <dbReference type="SAM" id="SignalP"/>
    </source>
</evidence>
<reference evidence="9 10" key="1">
    <citation type="submission" date="2018-09" db="EMBL/GenBank/DDBJ databases">
        <title>Profundibacter amoris BAR1 gen. nov., sp. nov., a new member of the Roseobacter clade isolated at Lokis Castle Vent Field on the Arctic Mid-Oceanic Ridge.</title>
        <authorList>
            <person name="Le Moine Bauer S."/>
            <person name="Sjoeberg A.G."/>
            <person name="L'Haridon S."/>
            <person name="Stokke R."/>
            <person name="Roalkvam I."/>
            <person name="Steen I.H."/>
            <person name="Dahle H."/>
        </authorList>
    </citation>
    <scope>NUCLEOTIDE SEQUENCE [LARGE SCALE GENOMIC DNA]</scope>
    <source>
        <strain evidence="9 10">BAR1</strain>
    </source>
</reference>
<keyword evidence="6" id="KW-0472">Membrane</keyword>
<dbReference type="AlphaFoldDB" id="A0A347UJ81"/>
<comment type="similarity">
    <text evidence="2">Belongs to the outer membrane factor (OMF) (TC 1.B.17) family.</text>
</comment>
<dbReference type="Proteomes" id="UP000261704">
    <property type="component" value="Chromosome"/>
</dbReference>
<dbReference type="PANTHER" id="PTHR30026">
    <property type="entry name" value="OUTER MEMBRANE PROTEIN TOLC"/>
    <property type="match status" value="1"/>
</dbReference>
<dbReference type="Gene3D" id="1.20.1600.10">
    <property type="entry name" value="Outer membrane efflux proteins (OEP)"/>
    <property type="match status" value="1"/>
</dbReference>
<dbReference type="KEGG" id="pamo:BAR1_13815"/>
<keyword evidence="10" id="KW-1185">Reference proteome</keyword>
<feature type="chain" id="PRO_5017062804" evidence="8">
    <location>
        <begin position="31"/>
        <end position="459"/>
    </location>
</feature>
<dbReference type="InterPro" id="IPR051906">
    <property type="entry name" value="TolC-like"/>
</dbReference>
<dbReference type="EMBL" id="CP032125">
    <property type="protein sequence ID" value="AXX98909.1"/>
    <property type="molecule type" value="Genomic_DNA"/>
</dbReference>
<evidence type="ECO:0000313" key="10">
    <source>
        <dbReference type="Proteomes" id="UP000261704"/>
    </source>
</evidence>
<dbReference type="SUPFAM" id="SSF56954">
    <property type="entry name" value="Outer membrane efflux proteins (OEP)"/>
    <property type="match status" value="1"/>
</dbReference>
<organism evidence="9 10">
    <name type="scientific">Profundibacter amoris</name>
    <dbReference type="NCBI Taxonomy" id="2171755"/>
    <lineage>
        <taxon>Bacteria</taxon>
        <taxon>Pseudomonadati</taxon>
        <taxon>Pseudomonadota</taxon>
        <taxon>Alphaproteobacteria</taxon>
        <taxon>Rhodobacterales</taxon>
        <taxon>Paracoccaceae</taxon>
        <taxon>Profundibacter</taxon>
    </lineage>
</organism>
<evidence type="ECO:0000256" key="5">
    <source>
        <dbReference type="ARBA" id="ARBA00022692"/>
    </source>
</evidence>
<dbReference type="Pfam" id="PF02321">
    <property type="entry name" value="OEP"/>
    <property type="match status" value="2"/>
</dbReference>
<dbReference type="OrthoDB" id="9789368at2"/>
<evidence type="ECO:0000256" key="2">
    <source>
        <dbReference type="ARBA" id="ARBA00007613"/>
    </source>
</evidence>
<sequence length="459" mass="49362">MRCNVGYRVKPILAAAFAAITLATAPVAKAEGLKDALISAYKNSGLLEQNRALLRAADEDVAQAVSALRPVLSYYANATYADPVLPGRDYLSGNLGLQASLLLYDGGGSKFAIEGKKESVLAAREGLVNVEQSVLLRAVTAYMNVRRDTEFVSLRQNNVRVIREQLRAAKDRFEVGEVTRTDVSIAESRLALARANLAAAQGGLARSREEYRAAIGHYPKGLRPAPKAPATAKSIDAARSVAYVTHPLMRKIQHEVTAAEIGIEQANALMKPRVSLTGRVNHDSYGLDSSSIGIELGGPIYQGGKLSSLFRQAVARRDQTRAGLHLTRLDVAQGVGNSWASLQVARATLAATVRQIKAARVAFKGVKEEATLGARTTLDVLDAEQELLDAEANRISALTDQYIATYSLLSAMGLLTVDHLKLGIRTYDPTAYYNAVANAPADSSRGKRLDRVLRALGKE</sequence>
<dbReference type="GO" id="GO:0009279">
    <property type="term" value="C:cell outer membrane"/>
    <property type="evidence" value="ECO:0007669"/>
    <property type="project" value="UniProtKB-SubCell"/>
</dbReference>
<evidence type="ECO:0000256" key="3">
    <source>
        <dbReference type="ARBA" id="ARBA00022448"/>
    </source>
</evidence>
<dbReference type="GO" id="GO:0015288">
    <property type="term" value="F:porin activity"/>
    <property type="evidence" value="ECO:0007669"/>
    <property type="project" value="TreeGrafter"/>
</dbReference>
<dbReference type="InterPro" id="IPR010130">
    <property type="entry name" value="T1SS_OMP_TolC"/>
</dbReference>
<evidence type="ECO:0000313" key="9">
    <source>
        <dbReference type="EMBL" id="AXX98909.1"/>
    </source>
</evidence>
<dbReference type="GO" id="GO:1990281">
    <property type="term" value="C:efflux pump complex"/>
    <property type="evidence" value="ECO:0007669"/>
    <property type="project" value="TreeGrafter"/>
</dbReference>
<evidence type="ECO:0000256" key="6">
    <source>
        <dbReference type="ARBA" id="ARBA00023136"/>
    </source>
</evidence>
<name>A0A347UJ81_9RHOB</name>
<dbReference type="InterPro" id="IPR003423">
    <property type="entry name" value="OMP_efflux"/>
</dbReference>
<keyword evidence="3" id="KW-0813">Transport</keyword>
<evidence type="ECO:0000256" key="1">
    <source>
        <dbReference type="ARBA" id="ARBA00004442"/>
    </source>
</evidence>